<dbReference type="InterPro" id="IPR029044">
    <property type="entry name" value="Nucleotide-diphossugar_trans"/>
</dbReference>
<proteinExistence type="predicted"/>
<evidence type="ECO:0008006" key="3">
    <source>
        <dbReference type="Google" id="ProtNLM"/>
    </source>
</evidence>
<name>A0A0H3AHL9_VIBC3</name>
<sequence>MIVIPMAGMSSRFFKAGYTQPKYMLEAHGQTLFEHSVNSFAAYFASTPFLFIVRNVYDTAAFVREKATQLGIKQFYIAELHTETRGQAETVTLGLEELAKQGVDYQGSITVFNIDTFRPNFVFPDISQHSDGYLEVFQGGGDNWSFAKPEHAGSTKVIQTAEKNPISDLCSTGLYHFNRKEDYLEAYREYVARPSQEWERGELYIAPLYNLLIQKGLNIHYHLIARHEVIFCGVPDEYTDFLRQPQP</sequence>
<evidence type="ECO:0000313" key="1">
    <source>
        <dbReference type="EMBL" id="ABQ19933.1"/>
    </source>
</evidence>
<dbReference type="PIRSF" id="PIRSF028162">
    <property type="entry name" value="BcbE_prd"/>
    <property type="match status" value="1"/>
</dbReference>
<protein>
    <recommendedName>
        <fullName evidence="3">Capsular biosynthesis protein</fullName>
    </recommendedName>
</protein>
<dbReference type="Proteomes" id="UP000000249">
    <property type="component" value="Chromosome 1"/>
</dbReference>
<dbReference type="OrthoDB" id="9788272at2"/>
<evidence type="ECO:0000313" key="2">
    <source>
        <dbReference type="Proteomes" id="UP000000249"/>
    </source>
</evidence>
<dbReference type="KEGG" id="vcr:VC395_0262"/>
<gene>
    <name evidence="1" type="ordered locus">VC0395_A2610</name>
</gene>
<dbReference type="RefSeq" id="WP_000635450.1">
    <property type="nucleotide sequence ID" value="NC_009457.1"/>
</dbReference>
<accession>A0A0H3AHL9</accession>
<organism evidence="1 2">
    <name type="scientific">Vibrio cholerae serotype O1 (strain ATCC 39541 / Classical Ogawa 395 / O395)</name>
    <dbReference type="NCBI Taxonomy" id="345073"/>
    <lineage>
        <taxon>Bacteria</taxon>
        <taxon>Pseudomonadati</taxon>
        <taxon>Pseudomonadota</taxon>
        <taxon>Gammaproteobacteria</taxon>
        <taxon>Vibrionales</taxon>
        <taxon>Vibrionaceae</taxon>
        <taxon>Vibrio</taxon>
    </lineage>
</organism>
<dbReference type="AlphaFoldDB" id="A0A0H3AHL9"/>
<dbReference type="CDD" id="cd04183">
    <property type="entry name" value="GT2_BcE_like"/>
    <property type="match status" value="1"/>
</dbReference>
<dbReference type="EMBL" id="CP000627">
    <property type="protein sequence ID" value="ABQ19933.1"/>
    <property type="molecule type" value="Genomic_DNA"/>
</dbReference>
<dbReference type="Gene3D" id="3.90.550.10">
    <property type="entry name" value="Spore Coat Polysaccharide Biosynthesis Protein SpsA, Chain A"/>
    <property type="match status" value="1"/>
</dbReference>
<dbReference type="eggNOG" id="COG1209">
    <property type="taxonomic scope" value="Bacteria"/>
</dbReference>
<reference evidence="1 2" key="1">
    <citation type="submission" date="2007-03" db="EMBL/GenBank/DDBJ databases">
        <authorList>
            <person name="Heidelberg J."/>
        </authorList>
    </citation>
    <scope>NUCLEOTIDE SEQUENCE [LARGE SCALE GENOMIC DNA]</scope>
    <source>
        <strain evidence="2">ATCC 39541 / Classical Ogawa 395 / O395</strain>
    </source>
</reference>
<dbReference type="PATRIC" id="fig|345073.21.peg.250"/>
<dbReference type="InterPro" id="IPR016873">
    <property type="entry name" value="Caps_polysacc_synth_BcbE_prd"/>
</dbReference>
<dbReference type="KEGG" id="vco:VC0395_A2610"/>
<dbReference type="SUPFAM" id="SSF53448">
    <property type="entry name" value="Nucleotide-diphospho-sugar transferases"/>
    <property type="match status" value="1"/>
</dbReference>